<evidence type="ECO:0000313" key="3">
    <source>
        <dbReference type="EMBL" id="GMN49648.1"/>
    </source>
</evidence>
<sequence length="303" mass="33393">MSTTGHLSLQRTKPSHPLHRTRPLVSCGQISISSNLLHVAHKGGDLQPEATTRLTSSCVEEISEDDSTTEGGYRSVTSRYLAGGFGYRGATNHVSANRTFSPFRMTTKGKEKLTVEWCIWSERNKRMYGSKTRTPITMQPSVKNLKKIGVGAVVRDSTGFVMAAMAKNFHGPSSPKLAEAKALCESLLCAKDVGLNLHIVELDALLFLVLILLGNGSRLKQAYVLKILGFEFTFGVGFRRFIGKIHIDLSSSFPGVEFSLVYREANRAAHQLASFALRIDDEFIWLEEIPPPITSDIVFESSS</sequence>
<dbReference type="InterPro" id="IPR052929">
    <property type="entry name" value="RNase_H-like_EbsB-rel"/>
</dbReference>
<dbReference type="PANTHER" id="PTHR47074">
    <property type="entry name" value="BNAC02G40300D PROTEIN"/>
    <property type="match status" value="1"/>
</dbReference>
<dbReference type="PANTHER" id="PTHR47074:SF48">
    <property type="entry name" value="POLYNUCLEOTIDYL TRANSFERASE, RIBONUCLEASE H-LIKE SUPERFAMILY PROTEIN"/>
    <property type="match status" value="1"/>
</dbReference>
<dbReference type="Gene3D" id="3.30.420.10">
    <property type="entry name" value="Ribonuclease H-like superfamily/Ribonuclease H"/>
    <property type="match status" value="1"/>
</dbReference>
<organism evidence="3 4">
    <name type="scientific">Ficus carica</name>
    <name type="common">Common fig</name>
    <dbReference type="NCBI Taxonomy" id="3494"/>
    <lineage>
        <taxon>Eukaryota</taxon>
        <taxon>Viridiplantae</taxon>
        <taxon>Streptophyta</taxon>
        <taxon>Embryophyta</taxon>
        <taxon>Tracheophyta</taxon>
        <taxon>Spermatophyta</taxon>
        <taxon>Magnoliopsida</taxon>
        <taxon>eudicotyledons</taxon>
        <taxon>Gunneridae</taxon>
        <taxon>Pentapetalae</taxon>
        <taxon>rosids</taxon>
        <taxon>fabids</taxon>
        <taxon>Rosales</taxon>
        <taxon>Moraceae</taxon>
        <taxon>Ficeae</taxon>
        <taxon>Ficus</taxon>
    </lineage>
</organism>
<name>A0AA88ANZ4_FICCA</name>
<feature type="compositionally biased region" description="Polar residues" evidence="1">
    <location>
        <begin position="1"/>
        <end position="12"/>
    </location>
</feature>
<feature type="domain" description="RNase H type-1" evidence="2">
    <location>
        <begin position="149"/>
        <end position="204"/>
    </location>
</feature>
<comment type="caution">
    <text evidence="3">The sequence shown here is derived from an EMBL/GenBank/DDBJ whole genome shotgun (WGS) entry which is preliminary data.</text>
</comment>
<dbReference type="Proteomes" id="UP001187192">
    <property type="component" value="Unassembled WGS sequence"/>
</dbReference>
<dbReference type="EMBL" id="BTGU01000031">
    <property type="protein sequence ID" value="GMN49648.1"/>
    <property type="molecule type" value="Genomic_DNA"/>
</dbReference>
<gene>
    <name evidence="3" type="ORF">TIFTF001_018812</name>
</gene>
<feature type="region of interest" description="Disordered" evidence="1">
    <location>
        <begin position="1"/>
        <end position="21"/>
    </location>
</feature>
<protein>
    <recommendedName>
        <fullName evidence="2">RNase H type-1 domain-containing protein</fullName>
    </recommendedName>
</protein>
<accession>A0AA88ANZ4</accession>
<dbReference type="InterPro" id="IPR044730">
    <property type="entry name" value="RNase_H-like_dom_plant"/>
</dbReference>
<reference evidence="3" key="1">
    <citation type="submission" date="2023-07" db="EMBL/GenBank/DDBJ databases">
        <title>draft genome sequence of fig (Ficus carica).</title>
        <authorList>
            <person name="Takahashi T."/>
            <person name="Nishimura K."/>
        </authorList>
    </citation>
    <scope>NUCLEOTIDE SEQUENCE</scope>
</reference>
<dbReference type="GO" id="GO:0004523">
    <property type="term" value="F:RNA-DNA hybrid ribonuclease activity"/>
    <property type="evidence" value="ECO:0007669"/>
    <property type="project" value="InterPro"/>
</dbReference>
<keyword evidence="4" id="KW-1185">Reference proteome</keyword>
<evidence type="ECO:0000256" key="1">
    <source>
        <dbReference type="SAM" id="MobiDB-lite"/>
    </source>
</evidence>
<dbReference type="AlphaFoldDB" id="A0AA88ANZ4"/>
<dbReference type="CDD" id="cd06222">
    <property type="entry name" value="RNase_H_like"/>
    <property type="match status" value="1"/>
</dbReference>
<dbReference type="InterPro" id="IPR036397">
    <property type="entry name" value="RNaseH_sf"/>
</dbReference>
<proteinExistence type="predicted"/>
<dbReference type="GO" id="GO:0003676">
    <property type="term" value="F:nucleic acid binding"/>
    <property type="evidence" value="ECO:0007669"/>
    <property type="project" value="InterPro"/>
</dbReference>
<dbReference type="InterPro" id="IPR002156">
    <property type="entry name" value="RNaseH_domain"/>
</dbReference>
<evidence type="ECO:0000313" key="4">
    <source>
        <dbReference type="Proteomes" id="UP001187192"/>
    </source>
</evidence>
<dbReference type="Pfam" id="PF13456">
    <property type="entry name" value="RVT_3"/>
    <property type="match status" value="1"/>
</dbReference>
<evidence type="ECO:0000259" key="2">
    <source>
        <dbReference type="Pfam" id="PF13456"/>
    </source>
</evidence>